<dbReference type="PROSITE" id="PS01230">
    <property type="entry name" value="TRMA_1"/>
    <property type="match status" value="1"/>
</dbReference>
<evidence type="ECO:0000256" key="5">
    <source>
        <dbReference type="ARBA" id="ARBA00051255"/>
    </source>
</evidence>
<comment type="similarity">
    <text evidence="7">Belongs to the class I-like SAM-binding methyltransferase superfamily. RNA M5U methyltransferase family. TrmA subfamily.</text>
</comment>
<feature type="binding site" evidence="7">
    <location>
        <position position="217"/>
    </location>
    <ligand>
        <name>S-adenosyl-L-methionine</name>
        <dbReference type="ChEBI" id="CHEBI:59789"/>
    </ligand>
</feature>
<feature type="binding site" evidence="7 8">
    <location>
        <position position="295"/>
    </location>
    <ligand>
        <name>S-adenosyl-L-methionine</name>
        <dbReference type="ChEBI" id="CHEBI:59789"/>
    </ligand>
</feature>
<dbReference type="GeneID" id="93352063"/>
<dbReference type="GO" id="GO:0030488">
    <property type="term" value="P:tRNA methylation"/>
    <property type="evidence" value="ECO:0007669"/>
    <property type="project" value="UniProtKB-UniRule"/>
</dbReference>
<dbReference type="GO" id="GO:0000049">
    <property type="term" value="F:tRNA binding"/>
    <property type="evidence" value="ECO:0007669"/>
    <property type="project" value="TreeGrafter"/>
</dbReference>
<comment type="catalytic activity">
    <reaction evidence="5 7">
        <text>uridine(341) in tmRNA + S-adenosyl-L-methionine = 5-methyluridine(341) in tmRNA + S-adenosyl-L-homocysteine + H(+)</text>
        <dbReference type="Rhea" id="RHEA:43612"/>
        <dbReference type="Rhea" id="RHEA-COMP:10630"/>
        <dbReference type="Rhea" id="RHEA-COMP:10631"/>
        <dbReference type="ChEBI" id="CHEBI:15378"/>
        <dbReference type="ChEBI" id="CHEBI:57856"/>
        <dbReference type="ChEBI" id="CHEBI:59789"/>
        <dbReference type="ChEBI" id="CHEBI:65315"/>
        <dbReference type="ChEBI" id="CHEBI:74447"/>
    </reaction>
</comment>
<dbReference type="PANTHER" id="PTHR47790:SF2">
    <property type="entry name" value="TRNA_TMRNA (URACIL-C(5))-METHYLTRANSFERASE"/>
    <property type="match status" value="1"/>
</dbReference>
<evidence type="ECO:0000256" key="2">
    <source>
        <dbReference type="ARBA" id="ARBA00022679"/>
    </source>
</evidence>
<comment type="catalytic activity">
    <reaction evidence="6 7">
        <text>uridine(54) in tRNA + S-adenosyl-L-methionine = 5-methyluridine(54) in tRNA + S-adenosyl-L-homocysteine + H(+)</text>
        <dbReference type="Rhea" id="RHEA:42712"/>
        <dbReference type="Rhea" id="RHEA-COMP:10167"/>
        <dbReference type="Rhea" id="RHEA-COMP:10193"/>
        <dbReference type="ChEBI" id="CHEBI:15378"/>
        <dbReference type="ChEBI" id="CHEBI:57856"/>
        <dbReference type="ChEBI" id="CHEBI:59789"/>
        <dbReference type="ChEBI" id="CHEBI:65315"/>
        <dbReference type="ChEBI" id="CHEBI:74447"/>
        <dbReference type="EC" id="2.1.1.35"/>
    </reaction>
</comment>
<dbReference type="FunFam" id="3.40.50.150:FF:000012">
    <property type="entry name" value="tRNA/tmRNA (uracil-C(5))-methyltransferase"/>
    <property type="match status" value="1"/>
</dbReference>
<comment type="function">
    <text evidence="7">Dual-specificity methyltransferase that catalyzes the formation of 5-methyluridine at position 54 (m5U54) in all tRNAs, and that of position 341 (m5U341) in tmRNA (transfer-mRNA).</text>
</comment>
<dbReference type="InterPro" id="IPR010280">
    <property type="entry name" value="U5_MeTrfase_fam"/>
</dbReference>
<sequence>MHSPAYLQQLDDKTALLRRLFSGIPMPEWQVFPSPEQHYRMRAEFRIWHEGDGISYAMFERGQKAGTASLIRLADFPAASVAINRLMPLLLAELSTDPLLKNRLYQCEFLSTLSGEMLVSLIYHRKLDNGWKHAALALQEKLGIFVIGRSKGQKLVLAQDFVTETLTVNGETFRYRQTEGGFTQPNAAVCEKMLEWACDCAQTPNGDLLELYCGNGNFTLPLSRRFRRVLATEVSKTSVQAAQWNIEANGADNIRIARLSAEEFTEAFNGSREFRRLQEQQIDLAEYGFSTVFVDPPRAGVDDDTLKLLARFDRIIYISCNPETLRANLDALLQTHTVERAALFDQFPFTGHIESGLLLHKKAV</sequence>
<accession>A0A378TYV5</accession>
<dbReference type="GO" id="GO:0005829">
    <property type="term" value="C:cytosol"/>
    <property type="evidence" value="ECO:0007669"/>
    <property type="project" value="TreeGrafter"/>
</dbReference>
<dbReference type="Pfam" id="PF05958">
    <property type="entry name" value="tRNA_U5-meth_tr"/>
    <property type="match status" value="1"/>
</dbReference>
<protein>
    <recommendedName>
        <fullName evidence="7">tRNA/tmRNA (uracil-C(5))-methyltransferase</fullName>
        <ecNumber evidence="7">2.1.1.35</ecNumber>
    </recommendedName>
    <alternativeName>
        <fullName evidence="7">tRNA (uracil(54)-C(5))-methyltransferase</fullName>
    </alternativeName>
    <alternativeName>
        <fullName evidence="7">tRNA(m5U54)-methyltransferase</fullName>
        <shortName evidence="7">RUMT</shortName>
    </alternativeName>
    <alternativeName>
        <fullName evidence="7">tmRNA (uracil(341)-C(5))-methyltransferase</fullName>
    </alternativeName>
</protein>
<evidence type="ECO:0000256" key="1">
    <source>
        <dbReference type="ARBA" id="ARBA00022603"/>
    </source>
</evidence>
<feature type="binding site" evidence="7 8">
    <location>
        <position position="184"/>
    </location>
    <ligand>
        <name>S-adenosyl-L-methionine</name>
        <dbReference type="ChEBI" id="CHEBI:59789"/>
    </ligand>
</feature>
<evidence type="ECO:0000256" key="8">
    <source>
        <dbReference type="PROSITE-ProRule" id="PRU01024"/>
    </source>
</evidence>
<dbReference type="FunFam" id="2.40.50.1070:FF:000001">
    <property type="entry name" value="tRNA/tmRNA (uracil-C(5))-methyltransferase"/>
    <property type="match status" value="1"/>
</dbReference>
<feature type="binding site" evidence="7 8">
    <location>
        <position position="212"/>
    </location>
    <ligand>
        <name>S-adenosyl-L-methionine</name>
        <dbReference type="ChEBI" id="CHEBI:59789"/>
    </ligand>
</feature>
<keyword evidence="2 7" id="KW-0808">Transferase</keyword>
<reference evidence="10 11" key="1">
    <citation type="submission" date="2018-06" db="EMBL/GenBank/DDBJ databases">
        <authorList>
            <consortium name="Pathogen Informatics"/>
            <person name="Doyle S."/>
        </authorList>
    </citation>
    <scope>NUCLEOTIDE SEQUENCE [LARGE SCALE GENOMIC DNA]</scope>
    <source>
        <strain evidence="10 11">NCTC10660</strain>
    </source>
</reference>
<organism evidence="10 11">
    <name type="scientific">Neisseria elongata</name>
    <dbReference type="NCBI Taxonomy" id="495"/>
    <lineage>
        <taxon>Bacteria</taxon>
        <taxon>Pseudomonadati</taxon>
        <taxon>Pseudomonadota</taxon>
        <taxon>Betaproteobacteria</taxon>
        <taxon>Neisseriales</taxon>
        <taxon>Neisseriaceae</taxon>
        <taxon>Neisseria</taxon>
    </lineage>
</organism>
<dbReference type="InterPro" id="IPR029063">
    <property type="entry name" value="SAM-dependent_MTases_sf"/>
</dbReference>
<dbReference type="HAMAP" id="MF_01011">
    <property type="entry name" value="RNA_methyltr_TrmA"/>
    <property type="match status" value="1"/>
</dbReference>
<evidence type="ECO:0000256" key="4">
    <source>
        <dbReference type="ARBA" id="ARBA00022694"/>
    </source>
</evidence>
<keyword evidence="3 7" id="KW-0949">S-adenosyl-L-methionine</keyword>
<dbReference type="PROSITE" id="PS51687">
    <property type="entry name" value="SAM_MT_RNA_M5U"/>
    <property type="match status" value="1"/>
</dbReference>
<name>A0A378TYV5_NEIEL</name>
<dbReference type="InterPro" id="IPR011869">
    <property type="entry name" value="TrmA_MeTrfase"/>
</dbReference>
<evidence type="ECO:0000256" key="3">
    <source>
        <dbReference type="ARBA" id="ARBA00022691"/>
    </source>
</evidence>
<evidence type="ECO:0000256" key="9">
    <source>
        <dbReference type="PROSITE-ProRule" id="PRU10015"/>
    </source>
</evidence>
<dbReference type="EMBL" id="UGQW01000002">
    <property type="protein sequence ID" value="STZ67594.1"/>
    <property type="molecule type" value="Genomic_DNA"/>
</dbReference>
<dbReference type="NCBIfam" id="TIGR02143">
    <property type="entry name" value="trmA_only"/>
    <property type="match status" value="1"/>
</dbReference>
<dbReference type="GO" id="GO:0019843">
    <property type="term" value="F:rRNA binding"/>
    <property type="evidence" value="ECO:0007669"/>
    <property type="project" value="TreeGrafter"/>
</dbReference>
<feature type="active site" evidence="9">
    <location>
        <position position="320"/>
    </location>
</feature>
<keyword evidence="4 7" id="KW-0819">tRNA processing</keyword>
<gene>
    <name evidence="7 10" type="primary">trmA</name>
    <name evidence="10" type="ORF">NCTC10660_01078</name>
</gene>
<dbReference type="Gene3D" id="2.40.50.1070">
    <property type="match status" value="1"/>
</dbReference>
<evidence type="ECO:0000256" key="6">
    <source>
        <dbReference type="ARBA" id="ARBA00052788"/>
    </source>
</evidence>
<dbReference type="Proteomes" id="UP000254927">
    <property type="component" value="Unassembled WGS sequence"/>
</dbReference>
<dbReference type="GO" id="GO:0030697">
    <property type="term" value="F:tRNA (uracil(54)-C5)-methyltransferase activity, S-adenosyl methionine-dependent"/>
    <property type="evidence" value="ECO:0007669"/>
    <property type="project" value="UniProtKB-UniRule"/>
</dbReference>
<evidence type="ECO:0000256" key="7">
    <source>
        <dbReference type="HAMAP-Rule" id="MF_01011"/>
    </source>
</evidence>
<proteinExistence type="inferred from homology"/>
<dbReference type="RefSeq" id="WP_074894591.1">
    <property type="nucleotide sequence ID" value="NZ_CP031252.1"/>
</dbReference>
<keyword evidence="1 7" id="KW-0489">Methyltransferase</keyword>
<evidence type="ECO:0000313" key="10">
    <source>
        <dbReference type="EMBL" id="STZ67594.1"/>
    </source>
</evidence>
<dbReference type="Gene3D" id="3.40.50.150">
    <property type="entry name" value="Vaccinia Virus protein VP39"/>
    <property type="match status" value="1"/>
</dbReference>
<dbReference type="SUPFAM" id="SSF53335">
    <property type="entry name" value="S-adenosyl-L-methionine-dependent methyltransferases"/>
    <property type="match status" value="1"/>
</dbReference>
<dbReference type="AlphaFoldDB" id="A0A378TYV5"/>
<feature type="active site" description="Proton acceptor" evidence="7">
    <location>
        <position position="354"/>
    </location>
</feature>
<dbReference type="CDD" id="cd02440">
    <property type="entry name" value="AdoMet_MTases"/>
    <property type="match status" value="1"/>
</dbReference>
<evidence type="ECO:0000313" key="11">
    <source>
        <dbReference type="Proteomes" id="UP000254927"/>
    </source>
</evidence>
<dbReference type="PANTHER" id="PTHR47790">
    <property type="entry name" value="TRNA/TMRNA (URACIL-C(5))-METHYLTRANSFERASE"/>
    <property type="match status" value="1"/>
</dbReference>
<feature type="binding site" evidence="7 8">
    <location>
        <position position="233"/>
    </location>
    <ligand>
        <name>S-adenosyl-L-methionine</name>
        <dbReference type="ChEBI" id="CHEBI:59789"/>
    </ligand>
</feature>
<dbReference type="InterPro" id="IPR030390">
    <property type="entry name" value="MeTrfase_TrmA_AS"/>
</dbReference>
<feature type="active site" description="Nucleophile" evidence="7 8">
    <location>
        <position position="320"/>
    </location>
</feature>
<dbReference type="EC" id="2.1.1.35" evidence="7"/>